<reference evidence="1" key="1">
    <citation type="submission" date="2014-05" db="EMBL/GenBank/DDBJ databases">
        <authorList>
            <person name="Chronopoulou M."/>
        </authorList>
    </citation>
    <scope>NUCLEOTIDE SEQUENCE</scope>
    <source>
        <tissue evidence="1">Whole organism</tissue>
    </source>
</reference>
<dbReference type="AlphaFoldDB" id="A0A0K2TQE4"/>
<organism evidence="1">
    <name type="scientific">Lepeophtheirus salmonis</name>
    <name type="common">Salmon louse</name>
    <name type="synonym">Caligus salmonis</name>
    <dbReference type="NCBI Taxonomy" id="72036"/>
    <lineage>
        <taxon>Eukaryota</taxon>
        <taxon>Metazoa</taxon>
        <taxon>Ecdysozoa</taxon>
        <taxon>Arthropoda</taxon>
        <taxon>Crustacea</taxon>
        <taxon>Multicrustacea</taxon>
        <taxon>Hexanauplia</taxon>
        <taxon>Copepoda</taxon>
        <taxon>Siphonostomatoida</taxon>
        <taxon>Caligidae</taxon>
        <taxon>Lepeophtheirus</taxon>
    </lineage>
</organism>
<dbReference type="EMBL" id="HACA01010882">
    <property type="protein sequence ID" value="CDW28243.1"/>
    <property type="molecule type" value="Transcribed_RNA"/>
</dbReference>
<accession>A0A0K2TQE4</accession>
<name>A0A0K2TQE4_LEPSM</name>
<protein>
    <submittedName>
        <fullName evidence="1">Uncharacterized protein</fullName>
    </submittedName>
</protein>
<sequence length="54" mass="6302">MSFWINVLFSSVRGHSYVTSYIFHIIVTPPPPPHVNLRCFVLHPLPRIPTCFCY</sequence>
<evidence type="ECO:0000313" key="1">
    <source>
        <dbReference type="EMBL" id="CDW28243.1"/>
    </source>
</evidence>
<proteinExistence type="predicted"/>